<dbReference type="PROSITE" id="PS00908">
    <property type="entry name" value="MR_MLE_1"/>
    <property type="match status" value="1"/>
</dbReference>
<dbReference type="Pfam" id="PF13378">
    <property type="entry name" value="MR_MLE_C"/>
    <property type="match status" value="1"/>
</dbReference>
<dbReference type="SUPFAM" id="SSF54826">
    <property type="entry name" value="Enolase N-terminal domain-like"/>
    <property type="match status" value="1"/>
</dbReference>
<evidence type="ECO:0000259" key="4">
    <source>
        <dbReference type="SMART" id="SM00922"/>
    </source>
</evidence>
<dbReference type="Gene3D" id="3.20.20.120">
    <property type="entry name" value="Enolase-like C-terminal domain"/>
    <property type="match status" value="1"/>
</dbReference>
<evidence type="ECO:0000313" key="6">
    <source>
        <dbReference type="Proteomes" id="UP000184226"/>
    </source>
</evidence>
<dbReference type="SUPFAM" id="SSF51604">
    <property type="entry name" value="Enolase C-terminal domain-like"/>
    <property type="match status" value="1"/>
</dbReference>
<evidence type="ECO:0000256" key="2">
    <source>
        <dbReference type="ARBA" id="ARBA00022723"/>
    </source>
</evidence>
<comment type="cofactor">
    <cofactor evidence="1">
        <name>Mg(2+)</name>
        <dbReference type="ChEBI" id="CHEBI:18420"/>
    </cofactor>
</comment>
<dbReference type="PANTHER" id="PTHR13794:SF58">
    <property type="entry name" value="MITOCHONDRIAL ENOLASE SUPERFAMILY MEMBER 1"/>
    <property type="match status" value="1"/>
</dbReference>
<dbReference type="Pfam" id="PF02746">
    <property type="entry name" value="MR_MLE_N"/>
    <property type="match status" value="1"/>
</dbReference>
<proteinExistence type="predicted"/>
<dbReference type="GO" id="GO:0016836">
    <property type="term" value="F:hydro-lyase activity"/>
    <property type="evidence" value="ECO:0007669"/>
    <property type="project" value="TreeGrafter"/>
</dbReference>
<gene>
    <name evidence="5" type="ORF">SAMN04488135_106201</name>
</gene>
<evidence type="ECO:0000256" key="3">
    <source>
        <dbReference type="ARBA" id="ARBA00022842"/>
    </source>
</evidence>
<keyword evidence="6" id="KW-1185">Reference proteome</keyword>
<dbReference type="CDD" id="cd03316">
    <property type="entry name" value="MR_like"/>
    <property type="match status" value="1"/>
</dbReference>
<dbReference type="InterPro" id="IPR013341">
    <property type="entry name" value="Mandelate_racemase_N_dom"/>
</dbReference>
<dbReference type="GO" id="GO:0016052">
    <property type="term" value="P:carbohydrate catabolic process"/>
    <property type="evidence" value="ECO:0007669"/>
    <property type="project" value="TreeGrafter"/>
</dbReference>
<dbReference type="EMBL" id="FQXE01000006">
    <property type="protein sequence ID" value="SHH95731.1"/>
    <property type="molecule type" value="Genomic_DNA"/>
</dbReference>
<dbReference type="RefSeq" id="WP_073103694.1">
    <property type="nucleotide sequence ID" value="NZ_FQXE01000006.1"/>
</dbReference>
<dbReference type="InterPro" id="IPR029065">
    <property type="entry name" value="Enolase_C-like"/>
</dbReference>
<dbReference type="GO" id="GO:0009063">
    <property type="term" value="P:amino acid catabolic process"/>
    <property type="evidence" value="ECO:0007669"/>
    <property type="project" value="InterPro"/>
</dbReference>
<dbReference type="Proteomes" id="UP000184226">
    <property type="component" value="Unassembled WGS sequence"/>
</dbReference>
<dbReference type="STRING" id="658167.SAMN04488135_106201"/>
<organism evidence="5 6">
    <name type="scientific">Pollutimonas bauzanensis</name>
    <dbReference type="NCBI Taxonomy" id="658167"/>
    <lineage>
        <taxon>Bacteria</taxon>
        <taxon>Pseudomonadati</taxon>
        <taxon>Pseudomonadota</taxon>
        <taxon>Betaproteobacteria</taxon>
        <taxon>Burkholderiales</taxon>
        <taxon>Alcaligenaceae</taxon>
        <taxon>Pollutimonas</taxon>
    </lineage>
</organism>
<reference evidence="5 6" key="1">
    <citation type="submission" date="2016-11" db="EMBL/GenBank/DDBJ databases">
        <authorList>
            <person name="Jaros S."/>
            <person name="Januszkiewicz K."/>
            <person name="Wedrychowicz H."/>
        </authorList>
    </citation>
    <scope>NUCLEOTIDE SEQUENCE [LARGE SCALE GENOMIC DNA]</scope>
    <source>
        <strain evidence="5 6">CGMCC 1.10190</strain>
    </source>
</reference>
<dbReference type="SFLD" id="SFLDG00179">
    <property type="entry name" value="mandelate_racemase"/>
    <property type="match status" value="1"/>
</dbReference>
<dbReference type="AlphaFoldDB" id="A0A1M5X7G7"/>
<dbReference type="PROSITE" id="PS00909">
    <property type="entry name" value="MR_MLE_2"/>
    <property type="match status" value="1"/>
</dbReference>
<dbReference type="OrthoDB" id="8609034at2"/>
<dbReference type="InterPro" id="IPR029017">
    <property type="entry name" value="Enolase-like_N"/>
</dbReference>
<protein>
    <submittedName>
        <fullName evidence="5">L-alanine-DL-glutamate epimerase</fullName>
    </submittedName>
</protein>
<feature type="domain" description="Mandelate racemase/muconate lactonizing enzyme C-terminal" evidence="4">
    <location>
        <begin position="151"/>
        <end position="246"/>
    </location>
</feature>
<name>A0A1M5X7G7_9BURK</name>
<dbReference type="SFLD" id="SFLDS00001">
    <property type="entry name" value="Enolase"/>
    <property type="match status" value="1"/>
</dbReference>
<evidence type="ECO:0000256" key="1">
    <source>
        <dbReference type="ARBA" id="ARBA00001946"/>
    </source>
</evidence>
<keyword evidence="2" id="KW-0479">Metal-binding</keyword>
<dbReference type="PANTHER" id="PTHR13794">
    <property type="entry name" value="ENOLASE SUPERFAMILY, MANDELATE RACEMASE"/>
    <property type="match status" value="1"/>
</dbReference>
<dbReference type="InterPro" id="IPR013342">
    <property type="entry name" value="Mandelate_racemase_C"/>
</dbReference>
<dbReference type="Gene3D" id="3.30.390.10">
    <property type="entry name" value="Enolase-like, N-terminal domain"/>
    <property type="match status" value="1"/>
</dbReference>
<evidence type="ECO:0000313" key="5">
    <source>
        <dbReference type="EMBL" id="SHH95731.1"/>
    </source>
</evidence>
<dbReference type="InterPro" id="IPR018110">
    <property type="entry name" value="Mandel_Rmase/mucon_lact_enz_CS"/>
</dbReference>
<accession>A0A1M5X7G7</accession>
<dbReference type="InterPro" id="IPR046945">
    <property type="entry name" value="RHMD-like"/>
</dbReference>
<dbReference type="GO" id="GO:0000287">
    <property type="term" value="F:magnesium ion binding"/>
    <property type="evidence" value="ECO:0007669"/>
    <property type="project" value="TreeGrafter"/>
</dbReference>
<sequence length="382" mass="40996">MNPHAIAEITAFPVSYPLPPGAQPGMGTGRIVRRDAIVVKVVTVGGTVGWGECFHARSHMAIATLINAYLAPLVEGMDATAVVDVWSKVYNYHLAGYGAGAACYIALSGIDIALWDIRGKVANMPLYRLLGGSPRRVRAYAGGLSLGFEAPDRLIERIQALAGAGYGAIKLRVGDTLENDIERLRRIREKFPALDIMTDANTAYTLADATKVLPVMDELRIGWLEEPFSMDDRDAYRLASQAGSTPLAAGENLYSKFEFVRAIEDGSIRILQPDLSKAGGITEGCRIAALAAAYKLPVHVHSSMTGINQAASIHFLASIENAGLFEADVSEGNKFRDELVTTPYAVDRDGCVAPNEGAGLGIEIDETFFARYPAAHGLTNKV</sequence>
<dbReference type="InterPro" id="IPR036849">
    <property type="entry name" value="Enolase-like_C_sf"/>
</dbReference>
<dbReference type="SMART" id="SM00922">
    <property type="entry name" value="MR_MLE"/>
    <property type="match status" value="1"/>
</dbReference>
<keyword evidence="3" id="KW-0460">Magnesium</keyword>